<evidence type="ECO:0000256" key="4">
    <source>
        <dbReference type="ARBA" id="ARBA00023002"/>
    </source>
</evidence>
<accession>A0AAV5IXJ7</accession>
<evidence type="ECO:0000256" key="1">
    <source>
        <dbReference type="ARBA" id="ARBA00010617"/>
    </source>
</evidence>
<keyword evidence="5" id="KW-0408">Iron</keyword>
<comment type="similarity">
    <text evidence="1">Belongs to the cytochrome P450 family.</text>
</comment>
<keyword evidence="8" id="KW-1185">Reference proteome</keyword>
<dbReference type="Gene3D" id="1.10.630.10">
    <property type="entry name" value="Cytochrome P450"/>
    <property type="match status" value="1"/>
</dbReference>
<comment type="caution">
    <text evidence="7">The sequence shown here is derived from an EMBL/GenBank/DDBJ whole genome shotgun (WGS) entry which is preliminary data.</text>
</comment>
<dbReference type="PANTHER" id="PTHR47947">
    <property type="entry name" value="CYTOCHROME P450 82C3-RELATED"/>
    <property type="match status" value="1"/>
</dbReference>
<keyword evidence="6" id="KW-0503">Monooxygenase</keyword>
<sequence>MFLHVILFTALYAITIHFLHKIRNLPPIPFPTLPIIGHLHLLKKPLYRSLSKIANQHGPLLLLHFGSRRVLVVSSPEAAEECFTKNDIVFANRPHLLAGKHVGYNYTSLAWASYGDHWRNLRRISSIEILSTNRLQLLSGIRSDEIRLLVQKLFKNQNQTVDMKSAFFELTLNVMMRMMARKRYYGDSVAEVEEAKSFEVGK</sequence>
<evidence type="ECO:0000256" key="2">
    <source>
        <dbReference type="ARBA" id="ARBA00022617"/>
    </source>
</evidence>
<dbReference type="PANTHER" id="PTHR47947:SF24">
    <property type="entry name" value="ISOFLAVONE 2'-HYDROXYLASE-LIKE"/>
    <property type="match status" value="1"/>
</dbReference>
<keyword evidence="4" id="KW-0560">Oxidoreductase</keyword>
<keyword evidence="2" id="KW-0349">Heme</keyword>
<proteinExistence type="inferred from homology"/>
<organism evidence="7 8">
    <name type="scientific">Rubroshorea leprosula</name>
    <dbReference type="NCBI Taxonomy" id="152421"/>
    <lineage>
        <taxon>Eukaryota</taxon>
        <taxon>Viridiplantae</taxon>
        <taxon>Streptophyta</taxon>
        <taxon>Embryophyta</taxon>
        <taxon>Tracheophyta</taxon>
        <taxon>Spermatophyta</taxon>
        <taxon>Magnoliopsida</taxon>
        <taxon>eudicotyledons</taxon>
        <taxon>Gunneridae</taxon>
        <taxon>Pentapetalae</taxon>
        <taxon>rosids</taxon>
        <taxon>malvids</taxon>
        <taxon>Malvales</taxon>
        <taxon>Dipterocarpaceae</taxon>
        <taxon>Rubroshorea</taxon>
    </lineage>
</organism>
<dbReference type="InterPro" id="IPR050651">
    <property type="entry name" value="Plant_Cytochrome_P450_Monoox"/>
</dbReference>
<dbReference type="GO" id="GO:0005506">
    <property type="term" value="F:iron ion binding"/>
    <property type="evidence" value="ECO:0007669"/>
    <property type="project" value="InterPro"/>
</dbReference>
<dbReference type="GO" id="GO:0020037">
    <property type="term" value="F:heme binding"/>
    <property type="evidence" value="ECO:0007669"/>
    <property type="project" value="InterPro"/>
</dbReference>
<dbReference type="InterPro" id="IPR002401">
    <property type="entry name" value="Cyt_P450_E_grp-I"/>
</dbReference>
<evidence type="ECO:0000313" key="7">
    <source>
        <dbReference type="EMBL" id="GKV04511.1"/>
    </source>
</evidence>
<dbReference type="PRINTS" id="PR00463">
    <property type="entry name" value="EP450I"/>
</dbReference>
<name>A0AAV5IXJ7_9ROSI</name>
<protein>
    <recommendedName>
        <fullName evidence="9">Cytochrome P450</fullName>
    </recommendedName>
</protein>
<dbReference type="GO" id="GO:0004497">
    <property type="term" value="F:monooxygenase activity"/>
    <property type="evidence" value="ECO:0007669"/>
    <property type="project" value="UniProtKB-KW"/>
</dbReference>
<dbReference type="InterPro" id="IPR001128">
    <property type="entry name" value="Cyt_P450"/>
</dbReference>
<dbReference type="AlphaFoldDB" id="A0AAV5IXJ7"/>
<dbReference type="EMBL" id="BPVZ01000022">
    <property type="protein sequence ID" value="GKV04511.1"/>
    <property type="molecule type" value="Genomic_DNA"/>
</dbReference>
<dbReference type="Pfam" id="PF00067">
    <property type="entry name" value="p450"/>
    <property type="match status" value="1"/>
</dbReference>
<evidence type="ECO:0000313" key="8">
    <source>
        <dbReference type="Proteomes" id="UP001054252"/>
    </source>
</evidence>
<dbReference type="SUPFAM" id="SSF48264">
    <property type="entry name" value="Cytochrome P450"/>
    <property type="match status" value="1"/>
</dbReference>
<reference evidence="7 8" key="1">
    <citation type="journal article" date="2021" name="Commun. Biol.">
        <title>The genome of Shorea leprosula (Dipterocarpaceae) highlights the ecological relevance of drought in aseasonal tropical rainforests.</title>
        <authorList>
            <person name="Ng K.K.S."/>
            <person name="Kobayashi M.J."/>
            <person name="Fawcett J.A."/>
            <person name="Hatakeyama M."/>
            <person name="Paape T."/>
            <person name="Ng C.H."/>
            <person name="Ang C.C."/>
            <person name="Tnah L.H."/>
            <person name="Lee C.T."/>
            <person name="Nishiyama T."/>
            <person name="Sese J."/>
            <person name="O'Brien M.J."/>
            <person name="Copetti D."/>
            <person name="Mohd Noor M.I."/>
            <person name="Ong R.C."/>
            <person name="Putra M."/>
            <person name="Sireger I.Z."/>
            <person name="Indrioko S."/>
            <person name="Kosugi Y."/>
            <person name="Izuno A."/>
            <person name="Isagi Y."/>
            <person name="Lee S.L."/>
            <person name="Shimizu K.K."/>
        </authorList>
    </citation>
    <scope>NUCLEOTIDE SEQUENCE [LARGE SCALE GENOMIC DNA]</scope>
    <source>
        <strain evidence="7">214</strain>
    </source>
</reference>
<dbReference type="InterPro" id="IPR036396">
    <property type="entry name" value="Cyt_P450_sf"/>
</dbReference>
<keyword evidence="3" id="KW-0479">Metal-binding</keyword>
<dbReference type="Proteomes" id="UP001054252">
    <property type="component" value="Unassembled WGS sequence"/>
</dbReference>
<evidence type="ECO:0000256" key="6">
    <source>
        <dbReference type="ARBA" id="ARBA00023033"/>
    </source>
</evidence>
<dbReference type="GO" id="GO:0016705">
    <property type="term" value="F:oxidoreductase activity, acting on paired donors, with incorporation or reduction of molecular oxygen"/>
    <property type="evidence" value="ECO:0007669"/>
    <property type="project" value="InterPro"/>
</dbReference>
<gene>
    <name evidence="7" type="ORF">SLEP1_g16663</name>
</gene>
<evidence type="ECO:0008006" key="9">
    <source>
        <dbReference type="Google" id="ProtNLM"/>
    </source>
</evidence>
<evidence type="ECO:0000256" key="3">
    <source>
        <dbReference type="ARBA" id="ARBA00022723"/>
    </source>
</evidence>
<evidence type="ECO:0000256" key="5">
    <source>
        <dbReference type="ARBA" id="ARBA00023004"/>
    </source>
</evidence>